<dbReference type="Gene3D" id="3.30.1360.200">
    <property type="match status" value="1"/>
</dbReference>
<protein>
    <recommendedName>
        <fullName evidence="9">SecDF P1 head subdomain domain-containing protein</fullName>
    </recommendedName>
</protein>
<evidence type="ECO:0000256" key="6">
    <source>
        <dbReference type="ARBA" id="ARBA00023010"/>
    </source>
</evidence>
<feature type="domain" description="SecDF P1 head subdomain" evidence="9">
    <location>
        <begin position="243"/>
        <end position="346"/>
    </location>
</feature>
<organism evidence="10 11">
    <name type="scientific">Polymorphospora lycopeni</name>
    <dbReference type="NCBI Taxonomy" id="3140240"/>
    <lineage>
        <taxon>Bacteria</taxon>
        <taxon>Bacillati</taxon>
        <taxon>Actinomycetota</taxon>
        <taxon>Actinomycetes</taxon>
        <taxon>Micromonosporales</taxon>
        <taxon>Micromonosporaceae</taxon>
        <taxon>Polymorphospora</taxon>
    </lineage>
</organism>
<keyword evidence="7 8" id="KW-0472">Membrane</keyword>
<evidence type="ECO:0000259" key="9">
    <source>
        <dbReference type="Pfam" id="PF22599"/>
    </source>
</evidence>
<dbReference type="InterPro" id="IPR022813">
    <property type="entry name" value="SecD/SecF_arch_bac"/>
</dbReference>
<evidence type="ECO:0000256" key="4">
    <source>
        <dbReference type="ARBA" id="ARBA00022927"/>
    </source>
</evidence>
<reference evidence="10 11" key="1">
    <citation type="submission" date="2024-04" db="EMBL/GenBank/DDBJ databases">
        <title>Polymorphospora sp. isolated from Baiyangdian Lake in Xiong'an New Area.</title>
        <authorList>
            <person name="Zhang X."/>
            <person name="Liu J."/>
        </authorList>
    </citation>
    <scope>NUCLEOTIDE SEQUENCE [LARGE SCALE GENOMIC DNA]</scope>
    <source>
        <strain evidence="10 11">2-325</strain>
    </source>
</reference>
<dbReference type="RefSeq" id="WP_364217556.1">
    <property type="nucleotide sequence ID" value="NZ_JBCGDC010000012.1"/>
</dbReference>
<evidence type="ECO:0000256" key="1">
    <source>
        <dbReference type="ARBA" id="ARBA00022448"/>
    </source>
</evidence>
<accession>A0ABV5CPK0</accession>
<dbReference type="PANTHER" id="PTHR30081">
    <property type="entry name" value="PROTEIN-EXPORT MEMBRANE PROTEIN SEC"/>
    <property type="match status" value="1"/>
</dbReference>
<evidence type="ECO:0000313" key="11">
    <source>
        <dbReference type="Proteomes" id="UP001582793"/>
    </source>
</evidence>
<evidence type="ECO:0000313" key="10">
    <source>
        <dbReference type="EMBL" id="MFB6392733.1"/>
    </source>
</evidence>
<keyword evidence="3 8" id="KW-0812">Transmembrane</keyword>
<dbReference type="Proteomes" id="UP001582793">
    <property type="component" value="Unassembled WGS sequence"/>
</dbReference>
<sequence length="353" mass="36145">MYPAPPPAGPPPPATGVPRPDRTLVVVVAVLAGAALLGILACGGAAFLLRDRLLGDSRATTLTVEAVTADGSAPGRADLERTRDVLADRLAAAELDRPSVDIEGDRLVLRVGGTGHEDDLRSLAGTGELGFRRVLGAVADQGTGGATPSTPDQGPVPARDEVAAKLGPAYRLAETITTPGPLDPATVRGLAPFAALTPAEVAALPPDMRFRVPTVTCAQLTAWPVGGPATEPTVACDAADPPVKYLLDVVRVGSADVGNAEAKPNQTGQWIVAVSFTDAGQRRWTDLTRETAGAGSDNQVAVVLDNLVVSAPAVQGVITGDTEISGRFTRDRAMLLAAQIGSDPLPLVLRVVG</sequence>
<evidence type="ECO:0000256" key="3">
    <source>
        <dbReference type="ARBA" id="ARBA00022692"/>
    </source>
</evidence>
<dbReference type="Pfam" id="PF22599">
    <property type="entry name" value="SecDF_P1_head"/>
    <property type="match status" value="1"/>
</dbReference>
<evidence type="ECO:0000256" key="5">
    <source>
        <dbReference type="ARBA" id="ARBA00022989"/>
    </source>
</evidence>
<comment type="caution">
    <text evidence="10">The sequence shown here is derived from an EMBL/GenBank/DDBJ whole genome shotgun (WGS) entry which is preliminary data.</text>
</comment>
<keyword evidence="11" id="KW-1185">Reference proteome</keyword>
<dbReference type="InterPro" id="IPR054384">
    <property type="entry name" value="SecDF_P1_head"/>
</dbReference>
<feature type="transmembrane region" description="Helical" evidence="8">
    <location>
        <begin position="24"/>
        <end position="49"/>
    </location>
</feature>
<evidence type="ECO:0000256" key="2">
    <source>
        <dbReference type="ARBA" id="ARBA00022475"/>
    </source>
</evidence>
<keyword evidence="5 8" id="KW-1133">Transmembrane helix</keyword>
<dbReference type="PANTHER" id="PTHR30081:SF1">
    <property type="entry name" value="PROTEIN TRANSLOCASE SUBUNIT SECD"/>
    <property type="match status" value="1"/>
</dbReference>
<name>A0ABV5CPK0_9ACTN</name>
<gene>
    <name evidence="10" type="ORF">AAFH96_06375</name>
</gene>
<keyword evidence="4" id="KW-0653">Protein transport</keyword>
<keyword evidence="1" id="KW-0813">Transport</keyword>
<evidence type="ECO:0000256" key="7">
    <source>
        <dbReference type="ARBA" id="ARBA00023136"/>
    </source>
</evidence>
<proteinExistence type="predicted"/>
<evidence type="ECO:0000256" key="8">
    <source>
        <dbReference type="SAM" id="Phobius"/>
    </source>
</evidence>
<keyword evidence="6" id="KW-0811">Translocation</keyword>
<dbReference type="EMBL" id="JBCGDC010000012">
    <property type="protein sequence ID" value="MFB6392733.1"/>
    <property type="molecule type" value="Genomic_DNA"/>
</dbReference>
<keyword evidence="2" id="KW-1003">Cell membrane</keyword>